<proteinExistence type="predicted"/>
<evidence type="ECO:0000256" key="1">
    <source>
        <dbReference type="SAM" id="Phobius"/>
    </source>
</evidence>
<dbReference type="EMBL" id="FOXU01000001">
    <property type="protein sequence ID" value="SFP99171.1"/>
    <property type="molecule type" value="Genomic_DNA"/>
</dbReference>
<reference evidence="3" key="1">
    <citation type="submission" date="2016-10" db="EMBL/GenBank/DDBJ databases">
        <authorList>
            <person name="Varghese N."/>
            <person name="Submissions S."/>
        </authorList>
    </citation>
    <scope>NUCLEOTIDE SEQUENCE [LARGE SCALE GENOMIC DNA]</scope>
    <source>
        <strain evidence="3">DSM 11706</strain>
    </source>
</reference>
<keyword evidence="1" id="KW-0472">Membrane</keyword>
<dbReference type="Proteomes" id="UP000198734">
    <property type="component" value="Unassembled WGS sequence"/>
</dbReference>
<evidence type="ECO:0008006" key="4">
    <source>
        <dbReference type="Google" id="ProtNLM"/>
    </source>
</evidence>
<dbReference type="InterPro" id="IPR025441">
    <property type="entry name" value="DUF4181"/>
</dbReference>
<feature type="transmembrane region" description="Helical" evidence="1">
    <location>
        <begin position="79"/>
        <end position="98"/>
    </location>
</feature>
<feature type="transmembrane region" description="Helical" evidence="1">
    <location>
        <begin position="110"/>
        <end position="133"/>
    </location>
</feature>
<dbReference type="Pfam" id="PF13789">
    <property type="entry name" value="DUF4181"/>
    <property type="match status" value="1"/>
</dbReference>
<dbReference type="RefSeq" id="WP_093533966.1">
    <property type="nucleotide sequence ID" value="NZ_FOXU01000001.1"/>
</dbReference>
<protein>
    <recommendedName>
        <fullName evidence="4">DUF4181 domain-containing protein</fullName>
    </recommendedName>
</protein>
<sequence>MSWIKLCLILIIVFVLISIVKLFLRNLLQIEKVKKEFFSFNYINKSHRKIDKGLRIFSAVTLITLSFVLLFYYEELISLLLIPLIVFMVLDYIVRAFFEWKYTEHPKQSILTISEMFLILIAVIVVFEFKLLVPY</sequence>
<keyword evidence="1" id="KW-0812">Transmembrane</keyword>
<keyword evidence="3" id="KW-1185">Reference proteome</keyword>
<dbReference type="AlphaFoldDB" id="A0A1I5UV80"/>
<feature type="transmembrane region" description="Helical" evidence="1">
    <location>
        <begin position="6"/>
        <end position="24"/>
    </location>
</feature>
<dbReference type="OrthoDB" id="2428213at2"/>
<evidence type="ECO:0000313" key="3">
    <source>
        <dbReference type="Proteomes" id="UP000198734"/>
    </source>
</evidence>
<accession>A0A1I5UV80</accession>
<gene>
    <name evidence="2" type="ORF">SAMN05421670_0556</name>
</gene>
<evidence type="ECO:0000313" key="2">
    <source>
        <dbReference type="EMBL" id="SFP99171.1"/>
    </source>
</evidence>
<keyword evidence="1" id="KW-1133">Transmembrane helix</keyword>
<organism evidence="2 3">
    <name type="scientific">Psychrobacillus psychrotolerans</name>
    <dbReference type="NCBI Taxonomy" id="126156"/>
    <lineage>
        <taxon>Bacteria</taxon>
        <taxon>Bacillati</taxon>
        <taxon>Bacillota</taxon>
        <taxon>Bacilli</taxon>
        <taxon>Bacillales</taxon>
        <taxon>Bacillaceae</taxon>
        <taxon>Psychrobacillus</taxon>
    </lineage>
</organism>
<feature type="transmembrane region" description="Helical" evidence="1">
    <location>
        <begin position="54"/>
        <end position="73"/>
    </location>
</feature>
<name>A0A1I5UV80_9BACI</name>